<evidence type="ECO:0000313" key="2">
    <source>
        <dbReference type="Proteomes" id="UP001222800"/>
    </source>
</evidence>
<organism evidence="1 2">
    <name type="scientific">Tepidibacter hydrothermalis</name>
    <dbReference type="NCBI Taxonomy" id="3036126"/>
    <lineage>
        <taxon>Bacteria</taxon>
        <taxon>Bacillati</taxon>
        <taxon>Bacillota</taxon>
        <taxon>Clostridia</taxon>
        <taxon>Peptostreptococcales</taxon>
        <taxon>Peptostreptococcaceae</taxon>
        <taxon>Tepidibacter</taxon>
    </lineage>
</organism>
<proteinExistence type="predicted"/>
<dbReference type="RefSeq" id="WP_277733899.1">
    <property type="nucleotide sequence ID" value="NZ_CP120733.1"/>
</dbReference>
<dbReference type="EMBL" id="CP120733">
    <property type="protein sequence ID" value="WFD11746.1"/>
    <property type="molecule type" value="Genomic_DNA"/>
</dbReference>
<keyword evidence="2" id="KW-1185">Reference proteome</keyword>
<reference evidence="1 2" key="1">
    <citation type="submission" date="2023-03" db="EMBL/GenBank/DDBJ databases">
        <title>Complete genome sequence of Tepidibacter sp. SWIR-1, isolated from a deep-sea hydrothermal vent.</title>
        <authorList>
            <person name="Li X."/>
        </authorList>
    </citation>
    <scope>NUCLEOTIDE SEQUENCE [LARGE SCALE GENOMIC DNA]</scope>
    <source>
        <strain evidence="1 2">SWIR-1</strain>
    </source>
</reference>
<protein>
    <submittedName>
        <fullName evidence="1">Uncharacterized protein</fullName>
    </submittedName>
</protein>
<name>A0ABY8EG42_9FIRM</name>
<gene>
    <name evidence="1" type="ORF">P4S50_06625</name>
</gene>
<sequence>MKFKIKIYDIVQESNYSAKTPKNGRYSAMKNKNLCHRKKYYSVKINVIFEKLILVNSGKRVIIN</sequence>
<accession>A0ABY8EG42</accession>
<dbReference type="Proteomes" id="UP001222800">
    <property type="component" value="Chromosome"/>
</dbReference>
<evidence type="ECO:0000313" key="1">
    <source>
        <dbReference type="EMBL" id="WFD11746.1"/>
    </source>
</evidence>